<evidence type="ECO:0000313" key="1">
    <source>
        <dbReference type="EMBL" id="RZC73522.1"/>
    </source>
</evidence>
<proteinExistence type="predicted"/>
<reference evidence="1 2" key="1">
    <citation type="journal article" date="2018" name="Science">
        <title>The opium poppy genome and morphinan production.</title>
        <authorList>
            <person name="Guo L."/>
            <person name="Winzer T."/>
            <person name="Yang X."/>
            <person name="Li Y."/>
            <person name="Ning Z."/>
            <person name="He Z."/>
            <person name="Teodor R."/>
            <person name="Lu Y."/>
            <person name="Bowser T.A."/>
            <person name="Graham I.A."/>
            <person name="Ye K."/>
        </authorList>
    </citation>
    <scope>NUCLEOTIDE SEQUENCE [LARGE SCALE GENOMIC DNA]</scope>
    <source>
        <strain evidence="2">cv. HN1</strain>
        <tissue evidence="1">Leaves</tissue>
    </source>
</reference>
<name>A0A4Y7KMA2_PAPSO</name>
<evidence type="ECO:0000313" key="2">
    <source>
        <dbReference type="Proteomes" id="UP000316621"/>
    </source>
</evidence>
<keyword evidence="2" id="KW-1185">Reference proteome</keyword>
<gene>
    <name evidence="1" type="ORF">C5167_049001</name>
</gene>
<dbReference type="Gramene" id="RZC73522">
    <property type="protein sequence ID" value="RZC73522"/>
    <property type="gene ID" value="C5167_049001"/>
</dbReference>
<organism evidence="1 2">
    <name type="scientific">Papaver somniferum</name>
    <name type="common">Opium poppy</name>
    <dbReference type="NCBI Taxonomy" id="3469"/>
    <lineage>
        <taxon>Eukaryota</taxon>
        <taxon>Viridiplantae</taxon>
        <taxon>Streptophyta</taxon>
        <taxon>Embryophyta</taxon>
        <taxon>Tracheophyta</taxon>
        <taxon>Spermatophyta</taxon>
        <taxon>Magnoliopsida</taxon>
        <taxon>Ranunculales</taxon>
        <taxon>Papaveraceae</taxon>
        <taxon>Papaveroideae</taxon>
        <taxon>Papaver</taxon>
    </lineage>
</organism>
<dbReference type="EMBL" id="CM010722">
    <property type="protein sequence ID" value="RZC73522.1"/>
    <property type="molecule type" value="Genomic_DNA"/>
</dbReference>
<dbReference type="Proteomes" id="UP000316621">
    <property type="component" value="Chromosome 8"/>
</dbReference>
<accession>A0A4Y7KMA2</accession>
<protein>
    <submittedName>
        <fullName evidence="1">Uncharacterized protein</fullName>
    </submittedName>
</protein>
<dbReference type="AlphaFoldDB" id="A0A4Y7KMA2"/>
<sequence length="69" mass="8000">MNQHRNKRNLNFGLIAGVKICKNNYRQYILTNEIKLLKDVVHWTSISYVVGFKHATVDAKCQKTIILPT</sequence>